<feature type="region of interest" description="Disordered" evidence="1">
    <location>
        <begin position="1"/>
        <end position="20"/>
    </location>
</feature>
<organism evidence="2 3">
    <name type="scientific">Xenorhabdus szentirmaii DSM 16338</name>
    <dbReference type="NCBI Taxonomy" id="1427518"/>
    <lineage>
        <taxon>Bacteria</taxon>
        <taxon>Pseudomonadati</taxon>
        <taxon>Pseudomonadota</taxon>
        <taxon>Gammaproteobacteria</taxon>
        <taxon>Enterobacterales</taxon>
        <taxon>Morganellaceae</taxon>
        <taxon>Xenorhabdus</taxon>
    </lineage>
</organism>
<dbReference type="OrthoDB" id="6545395at2"/>
<accession>W1J0K9</accession>
<evidence type="ECO:0000256" key="1">
    <source>
        <dbReference type="SAM" id="MobiDB-lite"/>
    </source>
</evidence>
<dbReference type="RefSeq" id="WP_051462428.1">
    <property type="nucleotide sequence ID" value="NZ_CAWLWS010000093.1"/>
</dbReference>
<protein>
    <recommendedName>
        <fullName evidence="4">Maturation control protein</fullName>
    </recommendedName>
</protein>
<dbReference type="Proteomes" id="UP000019202">
    <property type="component" value="Unassembled WGS sequence"/>
</dbReference>
<dbReference type="STRING" id="1427518.XSR1_340013"/>
<sequence>MAASRLQPQDAVTGVPEEQERQAVENAKLMLVAQLAQYKRESVSELDDSKGPNFDISAKPDTETQTGRPMRPFNVGGTMIQRIVVISTMKKPVMVRAVFKDGDLLLEDRKRLPPTRKAMLSALSKDIPKMVRAGFKVLVEEISGDIAQHIGAVRIRLSDKHHDGRPVIVVTVERYHELKSQGSLIYPPKGKSLYDISPSLLDVEFNPAGEPVYRIDWTSLTPEHVLMLLVVYSTVFNNVGSEAYINAMHSTGVDNAFSPLTALFNLVGAYDRQVEKDTVSSTLTGTRIDKQTVIL</sequence>
<evidence type="ECO:0008006" key="4">
    <source>
        <dbReference type="Google" id="ProtNLM"/>
    </source>
</evidence>
<name>W1J0K9_9GAMM</name>
<reference evidence="2" key="1">
    <citation type="submission" date="2013-11" db="EMBL/GenBank/DDBJ databases">
        <title>Draft genome sequence and annotation of the entomopathogenic bacteria, Xenorhabdus cabanillasi strain JM26 and Xenorhabdus szentirmai strain DSM 16338.</title>
        <authorList>
            <person name="Gualtieri M."/>
            <person name="Ogier J.C."/>
            <person name="Pages S."/>
            <person name="Givaudan A."/>
            <person name="Gaudriault S."/>
        </authorList>
    </citation>
    <scope>NUCLEOTIDE SEQUENCE [LARGE SCALE GENOMIC DNA]</scope>
    <source>
        <strain evidence="2">DSM 16338</strain>
    </source>
</reference>
<feature type="region of interest" description="Disordered" evidence="1">
    <location>
        <begin position="42"/>
        <end position="73"/>
    </location>
</feature>
<comment type="caution">
    <text evidence="2">The sequence shown here is derived from an EMBL/GenBank/DDBJ whole genome shotgun (WGS) entry which is preliminary data.</text>
</comment>
<proteinExistence type="predicted"/>
<dbReference type="EMBL" id="CBXF010000093">
    <property type="protein sequence ID" value="CDL83613.1"/>
    <property type="molecule type" value="Genomic_DNA"/>
</dbReference>
<evidence type="ECO:0000313" key="2">
    <source>
        <dbReference type="EMBL" id="CDL83613.1"/>
    </source>
</evidence>
<evidence type="ECO:0000313" key="3">
    <source>
        <dbReference type="Proteomes" id="UP000019202"/>
    </source>
</evidence>
<dbReference type="AlphaFoldDB" id="W1J0K9"/>
<keyword evidence="3" id="KW-1185">Reference proteome</keyword>
<gene>
    <name evidence="2" type="ORF">XSR1_340013</name>
</gene>